<comment type="subcellular location">
    <subcellularLocation>
        <location evidence="1">Cell outer membrane</location>
    </subcellularLocation>
</comment>
<comment type="caution">
    <text evidence="7">The sequence shown here is derived from an EMBL/GenBank/DDBJ whole genome shotgun (WGS) entry which is preliminary data.</text>
</comment>
<keyword evidence="8" id="KW-1185">Reference proteome</keyword>
<keyword evidence="3 6" id="KW-0732">Signal</keyword>
<dbReference type="Pfam" id="PF06629">
    <property type="entry name" value="MipA"/>
    <property type="match status" value="1"/>
</dbReference>
<dbReference type="RefSeq" id="WP_184015576.1">
    <property type="nucleotide sequence ID" value="NZ_JACIJC010000001.1"/>
</dbReference>
<gene>
    <name evidence="7" type="ORF">FHS49_000871</name>
</gene>
<evidence type="ECO:0000313" key="8">
    <source>
        <dbReference type="Proteomes" id="UP000549617"/>
    </source>
</evidence>
<evidence type="ECO:0000256" key="1">
    <source>
        <dbReference type="ARBA" id="ARBA00004442"/>
    </source>
</evidence>
<organism evidence="7 8">
    <name type="scientific">Sphingobium boeckii</name>
    <dbReference type="NCBI Taxonomy" id="1082345"/>
    <lineage>
        <taxon>Bacteria</taxon>
        <taxon>Pseudomonadati</taxon>
        <taxon>Pseudomonadota</taxon>
        <taxon>Alphaproteobacteria</taxon>
        <taxon>Sphingomonadales</taxon>
        <taxon>Sphingomonadaceae</taxon>
        <taxon>Sphingobium</taxon>
    </lineage>
</organism>
<evidence type="ECO:0000313" key="7">
    <source>
        <dbReference type="EMBL" id="MBB5684880.1"/>
    </source>
</evidence>
<accession>A0A7W9AFU1</accession>
<feature type="signal peptide" evidence="6">
    <location>
        <begin position="1"/>
        <end position="29"/>
    </location>
</feature>
<keyword evidence="4" id="KW-0472">Membrane</keyword>
<sequence length="258" mass="27169">MQFLPKYRLQCIAAIAVLSFAVWGAAAKAQQEKDHVIIGAGAGYTPAYQGADDYRIMLVPVIDVAWGPVFANLRDGIGINAIDTDFITVGASVTFMPGYRRKDAPEGIGKLSIGTGGRGFVNLKVAGFIATIGGTKGFAGGTKGVIADASLSYPIAISPRFMLIPTIGTTWADKKHNDRYFGVDAAQSLASGLPQFRAGSGFKDASAILSAQYRLADRISLGISGGVTTLLGKVQDSSIVFHKTQPLGFLSLSYRFGP</sequence>
<evidence type="ECO:0000256" key="5">
    <source>
        <dbReference type="ARBA" id="ARBA00023237"/>
    </source>
</evidence>
<proteinExistence type="inferred from homology"/>
<evidence type="ECO:0000256" key="3">
    <source>
        <dbReference type="ARBA" id="ARBA00022729"/>
    </source>
</evidence>
<reference evidence="7 8" key="1">
    <citation type="submission" date="2020-08" db="EMBL/GenBank/DDBJ databases">
        <title>Genomic Encyclopedia of Type Strains, Phase IV (KMG-IV): sequencing the most valuable type-strain genomes for metagenomic binning, comparative biology and taxonomic classification.</title>
        <authorList>
            <person name="Goeker M."/>
        </authorList>
    </citation>
    <scope>NUCLEOTIDE SEQUENCE [LARGE SCALE GENOMIC DNA]</scope>
    <source>
        <strain evidence="7 8">DSM 25079</strain>
    </source>
</reference>
<evidence type="ECO:0000256" key="6">
    <source>
        <dbReference type="SAM" id="SignalP"/>
    </source>
</evidence>
<keyword evidence="5" id="KW-0998">Cell outer membrane</keyword>
<evidence type="ECO:0000256" key="4">
    <source>
        <dbReference type="ARBA" id="ARBA00023136"/>
    </source>
</evidence>
<dbReference type="PANTHER" id="PTHR38776:SF1">
    <property type="entry name" value="MLTA-INTERACTING PROTEIN-RELATED"/>
    <property type="match status" value="1"/>
</dbReference>
<dbReference type="GO" id="GO:0009279">
    <property type="term" value="C:cell outer membrane"/>
    <property type="evidence" value="ECO:0007669"/>
    <property type="project" value="UniProtKB-SubCell"/>
</dbReference>
<evidence type="ECO:0000256" key="2">
    <source>
        <dbReference type="ARBA" id="ARBA00005722"/>
    </source>
</evidence>
<dbReference type="AlphaFoldDB" id="A0A7W9AFU1"/>
<dbReference type="EMBL" id="JACIJC010000001">
    <property type="protein sequence ID" value="MBB5684880.1"/>
    <property type="molecule type" value="Genomic_DNA"/>
</dbReference>
<protein>
    <submittedName>
        <fullName evidence="7">Outer membrane protein</fullName>
    </submittedName>
</protein>
<comment type="similarity">
    <text evidence="2">Belongs to the MipA/OmpV family.</text>
</comment>
<feature type="chain" id="PRO_5031484740" evidence="6">
    <location>
        <begin position="30"/>
        <end position="258"/>
    </location>
</feature>
<dbReference type="InterPro" id="IPR010583">
    <property type="entry name" value="MipA"/>
</dbReference>
<dbReference type="Proteomes" id="UP000549617">
    <property type="component" value="Unassembled WGS sequence"/>
</dbReference>
<name>A0A7W9AFU1_9SPHN</name>
<dbReference type="PANTHER" id="PTHR38776">
    <property type="entry name" value="MLTA-INTERACTING PROTEIN-RELATED"/>
    <property type="match status" value="1"/>
</dbReference>